<dbReference type="Proteomes" id="UP000294664">
    <property type="component" value="Unassembled WGS sequence"/>
</dbReference>
<dbReference type="PANTHER" id="PTHR47237:SF1">
    <property type="entry name" value="SLL0310 PROTEIN"/>
    <property type="match status" value="1"/>
</dbReference>
<dbReference type="Pfam" id="PF18014">
    <property type="entry name" value="Acetyltransf_18"/>
    <property type="match status" value="1"/>
</dbReference>
<dbReference type="InterPro" id="IPR000182">
    <property type="entry name" value="GNAT_dom"/>
</dbReference>
<dbReference type="AlphaFoldDB" id="A0A4R3LY52"/>
<sequence length="281" mass="29968">MTEIRTLTPAEVDLAIDWAATEGWNPGLHDATAFRAQDADGFLGLFEGEDLAAVIAATAYGAGFGFLGLYICRPDLRGRGYGFKLWQAALERLGPRTLGLDGVVAQQDNYARAGFALAHRNIRFGGKSAAFPKIDGIGPIDMAALPAVLGFDRRHFLFDRPLFLEKWLAPPDGAALVARAEGEVFGYGVVRRCRHGHKIGPLFAVDEATAWALYGALSGAAHAADPGSDLFLDVPEPNEAARTLAAEAGLSPVFETARMYRGDAPGLPLARIYGITSLELG</sequence>
<accession>A0A4R3LY52</accession>
<keyword evidence="1" id="KW-0812">Transmembrane</keyword>
<evidence type="ECO:0000259" key="2">
    <source>
        <dbReference type="PROSITE" id="PS51186"/>
    </source>
</evidence>
<evidence type="ECO:0000256" key="1">
    <source>
        <dbReference type="SAM" id="Phobius"/>
    </source>
</evidence>
<protein>
    <submittedName>
        <fullName evidence="3">Acetyltransferase (GNAT) family protein</fullName>
    </submittedName>
</protein>
<dbReference type="PANTHER" id="PTHR47237">
    <property type="entry name" value="SLL0310 PROTEIN"/>
    <property type="match status" value="1"/>
</dbReference>
<organism evidence="3 4">
    <name type="scientific">Aquabacter spiritensis</name>
    <dbReference type="NCBI Taxonomy" id="933073"/>
    <lineage>
        <taxon>Bacteria</taxon>
        <taxon>Pseudomonadati</taxon>
        <taxon>Pseudomonadota</taxon>
        <taxon>Alphaproteobacteria</taxon>
        <taxon>Hyphomicrobiales</taxon>
        <taxon>Xanthobacteraceae</taxon>
        <taxon>Aquabacter</taxon>
    </lineage>
</organism>
<reference evidence="3 4" key="1">
    <citation type="submission" date="2019-03" db="EMBL/GenBank/DDBJ databases">
        <title>Genomic Encyclopedia of Type Strains, Phase IV (KMG-IV): sequencing the most valuable type-strain genomes for metagenomic binning, comparative biology and taxonomic classification.</title>
        <authorList>
            <person name="Goeker M."/>
        </authorList>
    </citation>
    <scope>NUCLEOTIDE SEQUENCE [LARGE SCALE GENOMIC DNA]</scope>
    <source>
        <strain evidence="3 4">DSM 9035</strain>
    </source>
</reference>
<feature type="domain" description="N-acetyltransferase" evidence="2">
    <location>
        <begin position="2"/>
        <end position="138"/>
    </location>
</feature>
<dbReference type="InterPro" id="IPR016181">
    <property type="entry name" value="Acyl_CoA_acyltransferase"/>
</dbReference>
<dbReference type="RefSeq" id="WP_132030951.1">
    <property type="nucleotide sequence ID" value="NZ_SMAI01000004.1"/>
</dbReference>
<comment type="caution">
    <text evidence="3">The sequence shown here is derived from an EMBL/GenBank/DDBJ whole genome shotgun (WGS) entry which is preliminary data.</text>
</comment>
<keyword evidence="1" id="KW-1133">Transmembrane helix</keyword>
<dbReference type="CDD" id="cd04301">
    <property type="entry name" value="NAT_SF"/>
    <property type="match status" value="1"/>
</dbReference>
<dbReference type="InterPro" id="IPR041496">
    <property type="entry name" value="YitH/HolE_GNAT"/>
</dbReference>
<dbReference type="Gene3D" id="3.40.630.30">
    <property type="match status" value="1"/>
</dbReference>
<name>A0A4R3LY52_9HYPH</name>
<dbReference type="Gene3D" id="3.40.630.90">
    <property type="match status" value="1"/>
</dbReference>
<dbReference type="GO" id="GO:0016747">
    <property type="term" value="F:acyltransferase activity, transferring groups other than amino-acyl groups"/>
    <property type="evidence" value="ECO:0007669"/>
    <property type="project" value="InterPro"/>
</dbReference>
<dbReference type="OrthoDB" id="20916at2"/>
<gene>
    <name evidence="3" type="ORF">EDC64_104168</name>
</gene>
<dbReference type="InterPro" id="IPR052729">
    <property type="entry name" value="Acyl/Acetyltrans_Enzymes"/>
</dbReference>
<evidence type="ECO:0000313" key="3">
    <source>
        <dbReference type="EMBL" id="TCT05611.1"/>
    </source>
</evidence>
<dbReference type="EMBL" id="SMAI01000004">
    <property type="protein sequence ID" value="TCT05611.1"/>
    <property type="molecule type" value="Genomic_DNA"/>
</dbReference>
<keyword evidence="1" id="KW-0472">Membrane</keyword>
<dbReference type="Pfam" id="PF00583">
    <property type="entry name" value="Acetyltransf_1"/>
    <property type="match status" value="1"/>
</dbReference>
<dbReference type="SUPFAM" id="SSF55729">
    <property type="entry name" value="Acyl-CoA N-acyltransferases (Nat)"/>
    <property type="match status" value="1"/>
</dbReference>
<feature type="transmembrane region" description="Helical" evidence="1">
    <location>
        <begin position="51"/>
        <end position="72"/>
    </location>
</feature>
<dbReference type="PROSITE" id="PS51186">
    <property type="entry name" value="GNAT"/>
    <property type="match status" value="1"/>
</dbReference>
<keyword evidence="4" id="KW-1185">Reference proteome</keyword>
<evidence type="ECO:0000313" key="4">
    <source>
        <dbReference type="Proteomes" id="UP000294664"/>
    </source>
</evidence>
<keyword evidence="3" id="KW-0808">Transferase</keyword>
<proteinExistence type="predicted"/>